<organism evidence="1 2">
    <name type="scientific">Candidatus Nitrospira neomarina</name>
    <dbReference type="NCBI Taxonomy" id="3020899"/>
    <lineage>
        <taxon>Bacteria</taxon>
        <taxon>Pseudomonadati</taxon>
        <taxon>Nitrospirota</taxon>
        <taxon>Nitrospiria</taxon>
        <taxon>Nitrospirales</taxon>
        <taxon>Nitrospiraceae</taxon>
        <taxon>Nitrospira</taxon>
    </lineage>
</organism>
<proteinExistence type="predicted"/>
<evidence type="ECO:0000313" key="2">
    <source>
        <dbReference type="Proteomes" id="UP001302494"/>
    </source>
</evidence>
<dbReference type="AlphaFoldDB" id="A0AA96GMI3"/>
<sequence>MDFPKFIEQIKKTYGITNDYALAKKLKVSQPEANWFRRGKKVPNATVCIRIANLLKKNPVELLIVAQKDRAAPEEKSHWAMALSAVDVMMHVPERPRYIPHKVEAIGQELRQLESQMLSYEGTIAQNEAIQLLNTVESTINSMMERWQIWKRDGPLFPSYLLANQAAVQRGVKIRRVFIFNREQMNDASQIEDCLQVLNDQRHAGIAAFYGFREQLATTLIYQRLVAEFRARGVKEEINAALFDNEILIFSRSYATRDLGMNNSGSIPITVIDQLNISWKPDHLRDLNPSPLFETRFVFEYQGERPFKTQLGRFLRTYGEDKD</sequence>
<protein>
    <submittedName>
        <fullName evidence="1">Uncharacterized protein</fullName>
    </submittedName>
</protein>
<keyword evidence="2" id="KW-1185">Reference proteome</keyword>
<dbReference type="Proteomes" id="UP001302494">
    <property type="component" value="Chromosome"/>
</dbReference>
<dbReference type="EMBL" id="CP116968">
    <property type="protein sequence ID" value="WNM63065.1"/>
    <property type="molecule type" value="Genomic_DNA"/>
</dbReference>
<dbReference type="RefSeq" id="WP_312747383.1">
    <property type="nucleotide sequence ID" value="NZ_CP116968.1"/>
</dbReference>
<reference evidence="1 2" key="1">
    <citation type="submission" date="2023-01" db="EMBL/GenBank/DDBJ databases">
        <title>Cultivation and genomic characterization of new, ubiquitous marine nitrite-oxidizing bacteria from the Nitrospirales.</title>
        <authorList>
            <person name="Mueller A.J."/>
            <person name="Daebeler A."/>
            <person name="Herbold C.W."/>
            <person name="Kirkegaard R.H."/>
            <person name="Daims H."/>
        </authorList>
    </citation>
    <scope>NUCLEOTIDE SEQUENCE [LARGE SCALE GENOMIC DNA]</scope>
    <source>
        <strain evidence="1 2">DK</strain>
    </source>
</reference>
<dbReference type="KEGG" id="nneo:PQG83_04745"/>
<dbReference type="InterPro" id="IPR001387">
    <property type="entry name" value="Cro/C1-type_HTH"/>
</dbReference>
<accession>A0AA96GMI3</accession>
<name>A0AA96GMI3_9BACT</name>
<evidence type="ECO:0000313" key="1">
    <source>
        <dbReference type="EMBL" id="WNM63065.1"/>
    </source>
</evidence>
<dbReference type="CDD" id="cd00093">
    <property type="entry name" value="HTH_XRE"/>
    <property type="match status" value="1"/>
</dbReference>
<gene>
    <name evidence="1" type="ORF">PQG83_04745</name>
</gene>